<comment type="caution">
    <text evidence="1">The sequence shown here is derived from an EMBL/GenBank/DDBJ whole genome shotgun (WGS) entry which is preliminary data.</text>
</comment>
<protein>
    <submittedName>
        <fullName evidence="1">Uncharacterized protein</fullName>
    </submittedName>
</protein>
<accession>A0AA90GXP1</accession>
<organism evidence="1">
    <name type="scientific">Streptantibioticus silvisoli</name>
    <dbReference type="NCBI Taxonomy" id="2705255"/>
    <lineage>
        <taxon>Bacteria</taxon>
        <taxon>Bacillati</taxon>
        <taxon>Actinomycetota</taxon>
        <taxon>Actinomycetes</taxon>
        <taxon>Kitasatosporales</taxon>
        <taxon>Streptomycetaceae</taxon>
        <taxon>Streptantibioticus</taxon>
    </lineage>
</organism>
<proteinExistence type="predicted"/>
<gene>
    <name evidence="1" type="ORF">POF50_002880</name>
</gene>
<reference evidence="1" key="1">
    <citation type="submission" date="2023-05" db="EMBL/GenBank/DDBJ databases">
        <title>Streptantibioticus silvisoli sp. nov., acidotolerant actinomycetes 1 from pine litter.</title>
        <authorList>
            <person name="Swiecimska M."/>
            <person name="Golinska P."/>
            <person name="Sangal V."/>
            <person name="Wachnowicz B."/>
            <person name="Goodfellow M."/>
        </authorList>
    </citation>
    <scope>NUCLEOTIDE SEQUENCE</scope>
    <source>
        <strain evidence="1">SL13</strain>
    </source>
</reference>
<dbReference type="AlphaFoldDB" id="A0AA90GXP1"/>
<dbReference type="EMBL" id="JABXJJ020000003">
    <property type="protein sequence ID" value="MDI5968301.1"/>
    <property type="molecule type" value="Genomic_DNA"/>
</dbReference>
<sequence>MSDSARGRYRDADSGEAVTGLAALGLDGVPLLDPLSYPGRPVPWPALLRGDQLLALRPPDGGPAAVGRWTAADGTALDALLAGDGRPGTGERVPVLAVGSNASPGQTRHKLLSAGVAVVVPMVPATVEGLGVGVSAHVSASGYVGAAPYAGPGTARVVVTWLDAEQLAVVDATEPNYRRVRLPAADFPVTLPDGTVPPWCDLYVNRHGVLAPDGVPLPATGQRDLLRDLLARSARLRDLLGPDPRAWVTRAAADPAVRTAAARAFTADGWLLRQRELMTRS</sequence>
<name>A0AA90GXP1_9ACTN</name>
<dbReference type="RefSeq" id="WP_271313698.1">
    <property type="nucleotide sequence ID" value="NZ_JABXJJ020000003.1"/>
</dbReference>
<evidence type="ECO:0000313" key="1">
    <source>
        <dbReference type="EMBL" id="MDI5968301.1"/>
    </source>
</evidence>